<dbReference type="OrthoDB" id="5823761at2759"/>
<dbReference type="SMART" id="SM00236">
    <property type="entry name" value="fCBD"/>
    <property type="match status" value="2"/>
</dbReference>
<evidence type="ECO:0000256" key="4">
    <source>
        <dbReference type="ARBA" id="ARBA00022729"/>
    </source>
</evidence>
<gene>
    <name evidence="10" type="ORF">D9619_004873</name>
</gene>
<dbReference type="EC" id="3.2.1.4" evidence="3"/>
<dbReference type="InterPro" id="IPR017853">
    <property type="entry name" value="GH"/>
</dbReference>
<dbReference type="Pfam" id="PF00734">
    <property type="entry name" value="CBM_1"/>
    <property type="match status" value="2"/>
</dbReference>
<evidence type="ECO:0000313" key="11">
    <source>
        <dbReference type="Proteomes" id="UP000567179"/>
    </source>
</evidence>
<evidence type="ECO:0000256" key="1">
    <source>
        <dbReference type="ARBA" id="ARBA00000966"/>
    </source>
</evidence>
<proteinExistence type="inferred from homology"/>
<keyword evidence="5 7" id="KW-0378">Hydrolase</keyword>
<dbReference type="InterPro" id="IPR035971">
    <property type="entry name" value="CBD_sf"/>
</dbReference>
<feature type="domain" description="CBM1" evidence="9">
    <location>
        <begin position="87"/>
        <end position="123"/>
    </location>
</feature>
<evidence type="ECO:0000256" key="8">
    <source>
        <dbReference type="SAM" id="SignalP"/>
    </source>
</evidence>
<dbReference type="EMBL" id="JAACJJ010000014">
    <property type="protein sequence ID" value="KAF5327036.1"/>
    <property type="molecule type" value="Genomic_DNA"/>
</dbReference>
<dbReference type="InterPro" id="IPR018087">
    <property type="entry name" value="Glyco_hydro_5_CS"/>
</dbReference>
<comment type="catalytic activity">
    <reaction evidence="1">
        <text>Endohydrolysis of (1-&gt;4)-beta-D-glucosidic linkages in cellulose, lichenin and cereal beta-D-glucans.</text>
        <dbReference type="EC" id="3.2.1.4"/>
    </reaction>
</comment>
<feature type="domain" description="CBM1" evidence="9">
    <location>
        <begin position="22"/>
        <end position="58"/>
    </location>
</feature>
<evidence type="ECO:0000256" key="6">
    <source>
        <dbReference type="ARBA" id="ARBA00023295"/>
    </source>
</evidence>
<reference evidence="10 11" key="1">
    <citation type="journal article" date="2020" name="ISME J.">
        <title>Uncovering the hidden diversity of litter-decomposition mechanisms in mushroom-forming fungi.</title>
        <authorList>
            <person name="Floudas D."/>
            <person name="Bentzer J."/>
            <person name="Ahren D."/>
            <person name="Johansson T."/>
            <person name="Persson P."/>
            <person name="Tunlid A."/>
        </authorList>
    </citation>
    <scope>NUCLEOTIDE SEQUENCE [LARGE SCALE GENOMIC DNA]</scope>
    <source>
        <strain evidence="10 11">CBS 101986</strain>
    </source>
</reference>
<dbReference type="SUPFAM" id="SSF51445">
    <property type="entry name" value="(Trans)glycosidases"/>
    <property type="match status" value="1"/>
</dbReference>
<dbReference type="GO" id="GO:0030248">
    <property type="term" value="F:cellulose binding"/>
    <property type="evidence" value="ECO:0007669"/>
    <property type="project" value="InterPro"/>
</dbReference>
<dbReference type="GO" id="GO:0005576">
    <property type="term" value="C:extracellular region"/>
    <property type="evidence" value="ECO:0007669"/>
    <property type="project" value="InterPro"/>
</dbReference>
<evidence type="ECO:0000256" key="3">
    <source>
        <dbReference type="ARBA" id="ARBA00012601"/>
    </source>
</evidence>
<protein>
    <recommendedName>
        <fullName evidence="3">cellulase</fullName>
        <ecNumber evidence="3">3.2.1.4</ecNumber>
    </recommendedName>
</protein>
<feature type="chain" id="PRO_5034849363" description="cellulase" evidence="8">
    <location>
        <begin position="24"/>
        <end position="517"/>
    </location>
</feature>
<dbReference type="PANTHER" id="PTHR34142:SF1">
    <property type="entry name" value="GLYCOSIDE HYDROLASE FAMILY 5 DOMAIN-CONTAINING PROTEIN"/>
    <property type="match status" value="1"/>
</dbReference>
<name>A0A8H5BPX1_9AGAR</name>
<dbReference type="InterPro" id="IPR000254">
    <property type="entry name" value="CBD"/>
</dbReference>
<feature type="signal peptide" evidence="8">
    <location>
        <begin position="1"/>
        <end position="23"/>
    </location>
</feature>
<sequence>MQTSFSSIASLAVLIALSKPVLSVAVWGQCGGIGYSGQTLCNAGSTCTYSNAYYSQCLPLSAAPPKDVVPPAPKPSPSACDASKQVDTVPVWGQCGGLTHTGSTVCDDGAVCEFLNAFYSQCHPQRNAGSPATTVKTTSSTISKVATTSTTEKTVTATSAAPTTVKTTTVTLTSSVATSSVVSTASTTIETTTTTSSAPTSTNSICPGNLTKFKYFGVNEAGAEFASAFPGTLGKDYIWPTTSSIDFFLSEGFNTIRIPFMLERLTPVANGLTGAFDATYLAALKSVVNHITGKGAFAIIEPHNYMRYNHNVITSTSDFSTWWKNLASEFKSNSKVIFDVMNEPNGIDAATVFALNQAAVNGIRVSGATTQLITVEGTAWTGAWSWVSSGNAAVFGAIKDPNNNVAIQMHQYLDGDASGTSDSCVSPTIGAERLAAATTWLKQNNLKGFLGEIGGGSNSQCIKAIQSALCAMQQSDVWVGAVWWAAGPWWGDYFQSMEPPNGAAISAILPQALKPFL</sequence>
<dbReference type="SUPFAM" id="SSF57180">
    <property type="entry name" value="Cellulose-binding domain"/>
    <property type="match status" value="2"/>
</dbReference>
<organism evidence="10 11">
    <name type="scientific">Psilocybe cf. subviscida</name>
    <dbReference type="NCBI Taxonomy" id="2480587"/>
    <lineage>
        <taxon>Eukaryota</taxon>
        <taxon>Fungi</taxon>
        <taxon>Dikarya</taxon>
        <taxon>Basidiomycota</taxon>
        <taxon>Agaricomycotina</taxon>
        <taxon>Agaricomycetes</taxon>
        <taxon>Agaricomycetidae</taxon>
        <taxon>Agaricales</taxon>
        <taxon>Agaricineae</taxon>
        <taxon>Strophariaceae</taxon>
        <taxon>Psilocybe</taxon>
    </lineage>
</organism>
<dbReference type="AlphaFoldDB" id="A0A8H5BPX1"/>
<keyword evidence="11" id="KW-1185">Reference proteome</keyword>
<dbReference type="PROSITE" id="PS00659">
    <property type="entry name" value="GLYCOSYL_HYDROL_F5"/>
    <property type="match status" value="1"/>
</dbReference>
<dbReference type="GO" id="GO:0009251">
    <property type="term" value="P:glucan catabolic process"/>
    <property type="evidence" value="ECO:0007669"/>
    <property type="project" value="TreeGrafter"/>
</dbReference>
<dbReference type="PROSITE" id="PS00562">
    <property type="entry name" value="CBM1_1"/>
    <property type="match status" value="2"/>
</dbReference>
<comment type="similarity">
    <text evidence="2 7">Belongs to the glycosyl hydrolase 5 (cellulase A) family.</text>
</comment>
<evidence type="ECO:0000256" key="7">
    <source>
        <dbReference type="RuleBase" id="RU361153"/>
    </source>
</evidence>
<dbReference type="PROSITE" id="PS51164">
    <property type="entry name" value="CBM1_2"/>
    <property type="match status" value="2"/>
</dbReference>
<dbReference type="Proteomes" id="UP000567179">
    <property type="component" value="Unassembled WGS sequence"/>
</dbReference>
<evidence type="ECO:0000313" key="10">
    <source>
        <dbReference type="EMBL" id="KAF5327036.1"/>
    </source>
</evidence>
<dbReference type="PANTHER" id="PTHR34142">
    <property type="entry name" value="ENDO-BETA-1,4-GLUCANASE A"/>
    <property type="match status" value="1"/>
</dbReference>
<keyword evidence="4 8" id="KW-0732">Signal</keyword>
<dbReference type="Gene3D" id="3.20.20.80">
    <property type="entry name" value="Glycosidases"/>
    <property type="match status" value="1"/>
</dbReference>
<evidence type="ECO:0000256" key="2">
    <source>
        <dbReference type="ARBA" id="ARBA00005641"/>
    </source>
</evidence>
<comment type="caution">
    <text evidence="10">The sequence shown here is derived from an EMBL/GenBank/DDBJ whole genome shotgun (WGS) entry which is preliminary data.</text>
</comment>
<dbReference type="InterPro" id="IPR001547">
    <property type="entry name" value="Glyco_hydro_5"/>
</dbReference>
<keyword evidence="6 7" id="KW-0326">Glycosidase</keyword>
<dbReference type="Pfam" id="PF00150">
    <property type="entry name" value="Cellulase"/>
    <property type="match status" value="1"/>
</dbReference>
<evidence type="ECO:0000256" key="5">
    <source>
        <dbReference type="ARBA" id="ARBA00022801"/>
    </source>
</evidence>
<evidence type="ECO:0000259" key="9">
    <source>
        <dbReference type="PROSITE" id="PS51164"/>
    </source>
</evidence>
<dbReference type="GO" id="GO:0008810">
    <property type="term" value="F:cellulase activity"/>
    <property type="evidence" value="ECO:0007669"/>
    <property type="project" value="UniProtKB-EC"/>
</dbReference>
<accession>A0A8H5BPX1</accession>